<dbReference type="Pfam" id="PF13689">
    <property type="entry name" value="DUF4154"/>
    <property type="match status" value="1"/>
</dbReference>
<keyword evidence="4" id="KW-1185">Reference proteome</keyword>
<proteinExistence type="predicted"/>
<evidence type="ECO:0000313" key="2">
    <source>
        <dbReference type="EMBL" id="KAA9032339.1"/>
    </source>
</evidence>
<comment type="caution">
    <text evidence="2">The sequence shown here is derived from an EMBL/GenBank/DDBJ whole genome shotgun (WGS) entry which is preliminary data.</text>
</comment>
<gene>
    <name evidence="2" type="ORF">F4U95_04755</name>
    <name evidence="1" type="ORF">F4U96_04755</name>
</gene>
<organism evidence="2 3">
    <name type="scientific">Sphingobium limneticum</name>
    <dbReference type="NCBI Taxonomy" id="1007511"/>
    <lineage>
        <taxon>Bacteria</taxon>
        <taxon>Pseudomonadati</taxon>
        <taxon>Pseudomonadota</taxon>
        <taxon>Alphaproteobacteria</taxon>
        <taxon>Sphingomonadales</taxon>
        <taxon>Sphingomonadaceae</taxon>
        <taxon>Sphingobium</taxon>
    </lineage>
</organism>
<dbReference type="Proteomes" id="UP000326364">
    <property type="component" value="Unassembled WGS sequence"/>
</dbReference>
<accession>A0A5J5IBG6</accession>
<dbReference type="AlphaFoldDB" id="A0A5J5IBG6"/>
<dbReference type="InterPro" id="IPR025293">
    <property type="entry name" value="YfiR/HmsC-like"/>
</dbReference>
<evidence type="ECO:0000313" key="3">
    <source>
        <dbReference type="Proteomes" id="UP000325933"/>
    </source>
</evidence>
<sequence>MLPIGTGADARAAGTARMVGAMLEYTRWPTPRPVLRLCLAGTARYAGRLADISLSNGAQLQLSSLTGAGATRSEGCDALYIGQIDAAPMQGLVTGTRGQPVLTIAEDDPDCGSGAIFCLLYAPQTLSFQLNIDAVSRSAVRIDPRVLRLSKGGY</sequence>
<protein>
    <submittedName>
        <fullName evidence="2">YfiR family protein</fullName>
    </submittedName>
</protein>
<evidence type="ECO:0000313" key="1">
    <source>
        <dbReference type="EMBL" id="KAA9019889.1"/>
    </source>
</evidence>
<evidence type="ECO:0000313" key="4">
    <source>
        <dbReference type="Proteomes" id="UP000326364"/>
    </source>
</evidence>
<dbReference type="EMBL" id="VYQB01000003">
    <property type="protein sequence ID" value="KAA9019889.1"/>
    <property type="molecule type" value="Genomic_DNA"/>
</dbReference>
<dbReference type="EMBL" id="VYQA01000003">
    <property type="protein sequence ID" value="KAA9032339.1"/>
    <property type="molecule type" value="Genomic_DNA"/>
</dbReference>
<dbReference type="Proteomes" id="UP000325933">
    <property type="component" value="Unassembled WGS sequence"/>
</dbReference>
<reference evidence="3 4" key="1">
    <citation type="submission" date="2019-09" db="EMBL/GenBank/DDBJ databases">
        <authorList>
            <person name="Feng G."/>
        </authorList>
    </citation>
    <scope>NUCLEOTIDE SEQUENCE [LARGE SCALE GENOMIC DNA]</scope>
    <source>
        <strain evidence="2 3">KACC 19283</strain>
        <strain evidence="1 4">KACC 19284</strain>
    </source>
</reference>
<name>A0A5J5IBG6_9SPHN</name>